<evidence type="ECO:0000313" key="5">
    <source>
        <dbReference type="EMBL" id="OGY99998.1"/>
    </source>
</evidence>
<feature type="domain" description="Transketolase-like pyrimidine-binding" evidence="4">
    <location>
        <begin position="20"/>
        <end position="185"/>
    </location>
</feature>
<comment type="cofactor">
    <cofactor evidence="1">
        <name>thiamine diphosphate</name>
        <dbReference type="ChEBI" id="CHEBI:58937"/>
    </cofactor>
</comment>
<dbReference type="Pfam" id="PF02779">
    <property type="entry name" value="Transket_pyr"/>
    <property type="match status" value="1"/>
</dbReference>
<comment type="caution">
    <text evidence="5">The sequence shown here is derived from an EMBL/GenBank/DDBJ whole genome shotgun (WGS) entry which is preliminary data.</text>
</comment>
<evidence type="ECO:0000256" key="3">
    <source>
        <dbReference type="ARBA" id="ARBA00023052"/>
    </source>
</evidence>
<dbReference type="SMART" id="SM00861">
    <property type="entry name" value="Transket_pyr"/>
    <property type="match status" value="1"/>
</dbReference>
<dbReference type="InterPro" id="IPR029061">
    <property type="entry name" value="THDP-binding"/>
</dbReference>
<gene>
    <name evidence="5" type="ORF">A2945_00625</name>
</gene>
<comment type="similarity">
    <text evidence="2">Belongs to the transketolase family.</text>
</comment>
<dbReference type="Proteomes" id="UP000178880">
    <property type="component" value="Unassembled WGS sequence"/>
</dbReference>
<dbReference type="InterPro" id="IPR005475">
    <property type="entry name" value="Transketolase-like_Pyr-bd"/>
</dbReference>
<dbReference type="InterPro" id="IPR009014">
    <property type="entry name" value="Transketo_C/PFOR_II"/>
</dbReference>
<evidence type="ECO:0000313" key="6">
    <source>
        <dbReference type="Proteomes" id="UP000178880"/>
    </source>
</evidence>
<dbReference type="EMBL" id="MHLA01000010">
    <property type="protein sequence ID" value="OGY99998.1"/>
    <property type="molecule type" value="Genomic_DNA"/>
</dbReference>
<proteinExistence type="inferred from homology"/>
<organism evidence="5 6">
    <name type="scientific">Candidatus Liptonbacteria bacterium RIFCSPLOWO2_01_FULL_52_25</name>
    <dbReference type="NCBI Taxonomy" id="1798650"/>
    <lineage>
        <taxon>Bacteria</taxon>
        <taxon>Candidatus Liptoniibacteriota</taxon>
    </lineage>
</organism>
<dbReference type="SUPFAM" id="SSF52518">
    <property type="entry name" value="Thiamin diphosphate-binding fold (THDP-binding)"/>
    <property type="match status" value="1"/>
</dbReference>
<dbReference type="Gene3D" id="3.40.50.920">
    <property type="match status" value="1"/>
</dbReference>
<keyword evidence="3" id="KW-0786">Thiamine pyrophosphate</keyword>
<dbReference type="SUPFAM" id="SSF52922">
    <property type="entry name" value="TK C-terminal domain-like"/>
    <property type="match status" value="1"/>
</dbReference>
<dbReference type="CDD" id="cd07033">
    <property type="entry name" value="TPP_PYR_DXS_TK_like"/>
    <property type="match status" value="1"/>
</dbReference>
<dbReference type="Pfam" id="PF02780">
    <property type="entry name" value="Transketolase_C"/>
    <property type="match status" value="1"/>
</dbReference>
<evidence type="ECO:0000256" key="2">
    <source>
        <dbReference type="ARBA" id="ARBA00007131"/>
    </source>
</evidence>
<dbReference type="FunFam" id="3.40.50.970:FF:000129">
    <property type="entry name" value="Transketolase"/>
    <property type="match status" value="1"/>
</dbReference>
<dbReference type="Gene3D" id="3.40.50.970">
    <property type="match status" value="1"/>
</dbReference>
<name>A0A1G2CF38_9BACT</name>
<dbReference type="InterPro" id="IPR051157">
    <property type="entry name" value="PDH/Transketolase"/>
</dbReference>
<evidence type="ECO:0000259" key="4">
    <source>
        <dbReference type="SMART" id="SM00861"/>
    </source>
</evidence>
<dbReference type="PANTHER" id="PTHR43825:SF1">
    <property type="entry name" value="TRANSKETOLASE-LIKE PYRIMIDINE-BINDING DOMAIN-CONTAINING PROTEIN"/>
    <property type="match status" value="1"/>
</dbReference>
<dbReference type="AlphaFoldDB" id="A0A1G2CF38"/>
<sequence>MLNPELKLSEKVFKDDIEQKPTRAGFGDGLLLAGEANANVVALCADVTDSTHNHLFAKKFPERFFEVGVAEQNMATIAAGLGVSGKIPFISSYATFSPGRNWEQIRTTIAYNDSNVKIAGHHAGISVGPDGATHQATEDIAIMRALPNMRVFVPCDSVEARKATLAAASIWGPVYIRFAREKTPVFTSDLSPYTPGKAEVLWDSSGVFRGPSQGSGRRLKPSVLIIGCGGLLYNALLAARDLEKEEKIGTVVLNSHTVKPIDEKTISALARKIGAVVTVEEHQVQGGLGGAVAEVLAKHAPTPIEFIGLQNMFGESGPPNALIEKYGMGVKDIKAAVKKALRRAR</sequence>
<accession>A0A1G2CF38</accession>
<protein>
    <submittedName>
        <fullName evidence="5">Transketolase</fullName>
    </submittedName>
</protein>
<dbReference type="PANTHER" id="PTHR43825">
    <property type="entry name" value="PYRUVATE DEHYDROGENASE E1 COMPONENT"/>
    <property type="match status" value="1"/>
</dbReference>
<evidence type="ECO:0000256" key="1">
    <source>
        <dbReference type="ARBA" id="ARBA00001964"/>
    </source>
</evidence>
<reference evidence="5 6" key="1">
    <citation type="journal article" date="2016" name="Nat. Commun.">
        <title>Thousands of microbial genomes shed light on interconnected biogeochemical processes in an aquifer system.</title>
        <authorList>
            <person name="Anantharaman K."/>
            <person name="Brown C.T."/>
            <person name="Hug L.A."/>
            <person name="Sharon I."/>
            <person name="Castelle C.J."/>
            <person name="Probst A.J."/>
            <person name="Thomas B.C."/>
            <person name="Singh A."/>
            <person name="Wilkins M.J."/>
            <person name="Karaoz U."/>
            <person name="Brodie E.L."/>
            <person name="Williams K.H."/>
            <person name="Hubbard S.S."/>
            <person name="Banfield J.F."/>
        </authorList>
    </citation>
    <scope>NUCLEOTIDE SEQUENCE [LARGE SCALE GENOMIC DNA]</scope>
</reference>
<dbReference type="InterPro" id="IPR033248">
    <property type="entry name" value="Transketolase_C"/>
</dbReference>
<dbReference type="STRING" id="1798650.A2945_00625"/>